<reference evidence="5" key="1">
    <citation type="submission" date="2025-08" db="UniProtKB">
        <authorList>
            <consortium name="RefSeq"/>
        </authorList>
    </citation>
    <scope>IDENTIFICATION</scope>
    <source>
        <tissue evidence="5">Sperm</tissue>
    </source>
</reference>
<evidence type="ECO:0000256" key="2">
    <source>
        <dbReference type="SAM" id="Phobius"/>
    </source>
</evidence>
<feature type="domain" description="DUF1279" evidence="3">
    <location>
        <begin position="169"/>
        <end position="256"/>
    </location>
</feature>
<dbReference type="GO" id="GO:0005739">
    <property type="term" value="C:mitochondrion"/>
    <property type="evidence" value="ECO:0007669"/>
    <property type="project" value="TreeGrafter"/>
</dbReference>
<evidence type="ECO:0000313" key="4">
    <source>
        <dbReference type="Proteomes" id="UP001318040"/>
    </source>
</evidence>
<dbReference type="Proteomes" id="UP001318040">
    <property type="component" value="Chromosome 20"/>
</dbReference>
<evidence type="ECO:0000259" key="3">
    <source>
        <dbReference type="Pfam" id="PF06916"/>
    </source>
</evidence>
<dbReference type="InterPro" id="IPR009688">
    <property type="entry name" value="FAM210A/B-like_dom"/>
</dbReference>
<feature type="region of interest" description="Disordered" evidence="1">
    <location>
        <begin position="69"/>
        <end position="90"/>
    </location>
</feature>
<keyword evidence="2" id="KW-0472">Membrane</keyword>
<dbReference type="PANTHER" id="PTHR21377">
    <property type="entry name" value="PROTEIN FAM210B, MITOCHONDRIAL"/>
    <property type="match status" value="1"/>
</dbReference>
<dbReference type="RefSeq" id="XP_032813549.1">
    <property type="nucleotide sequence ID" value="XM_032957658.1"/>
</dbReference>
<protein>
    <submittedName>
        <fullName evidence="5">Protein FAM210B, mitochondrial</fullName>
    </submittedName>
</protein>
<accession>A0AAJ7T991</accession>
<feature type="compositionally biased region" description="Low complexity" evidence="1">
    <location>
        <begin position="69"/>
        <end position="80"/>
    </location>
</feature>
<dbReference type="KEGG" id="pmrn:116944169"/>
<keyword evidence="4" id="KW-1185">Reference proteome</keyword>
<evidence type="ECO:0000313" key="5">
    <source>
        <dbReference type="RefSeq" id="XP_032813549.1"/>
    </source>
</evidence>
<dbReference type="InterPro" id="IPR045866">
    <property type="entry name" value="FAM210A/B-like"/>
</dbReference>
<feature type="transmembrane region" description="Helical" evidence="2">
    <location>
        <begin position="178"/>
        <end position="201"/>
    </location>
</feature>
<name>A0AAJ7T991_PETMA</name>
<dbReference type="AlphaFoldDB" id="A0AAJ7T991"/>
<gene>
    <name evidence="5" type="primary">FAM210B</name>
</gene>
<organism evidence="4 5">
    <name type="scientific">Petromyzon marinus</name>
    <name type="common">Sea lamprey</name>
    <dbReference type="NCBI Taxonomy" id="7757"/>
    <lineage>
        <taxon>Eukaryota</taxon>
        <taxon>Metazoa</taxon>
        <taxon>Chordata</taxon>
        <taxon>Craniata</taxon>
        <taxon>Vertebrata</taxon>
        <taxon>Cyclostomata</taxon>
        <taxon>Hyperoartia</taxon>
        <taxon>Petromyzontiformes</taxon>
        <taxon>Petromyzontidae</taxon>
        <taxon>Petromyzon</taxon>
    </lineage>
</organism>
<feature type="transmembrane region" description="Helical" evidence="2">
    <location>
        <begin position="241"/>
        <end position="261"/>
    </location>
</feature>
<dbReference type="CTD" id="116151"/>
<sequence length="274" mass="28516">MSPLWTRCCCSSGGGGVKAAAVARCLRPRGGPLRSGHAWGGHPLRSGHALGGHPLPSDIAGGSLRGPAVGRARPAAGPWRRGSHAARGSPADVQTWWWTVSIAPRMAGLAGTPMGAQSRLWARGFTTQRGEVAEKPAVGTAAQQAQAAGSTKKPDPPIAESVGTPSKAQQLKRVFKEYGAVGVVFHISISLVSLGICYLAVSSGLDVEALLRKLGVGEAFLSSRAATGTSTFVLAYAMHKVMAPARISITLVSVPLLVRYLRRVGLFRPPVPKP</sequence>
<keyword evidence="2" id="KW-1133">Transmembrane helix</keyword>
<keyword evidence="2" id="KW-0812">Transmembrane</keyword>
<dbReference type="Pfam" id="PF06916">
    <property type="entry name" value="FAM210A-B_dom"/>
    <property type="match status" value="1"/>
</dbReference>
<proteinExistence type="predicted"/>
<dbReference type="PANTHER" id="PTHR21377:SF0">
    <property type="entry name" value="PROTEIN FAM210B, MITOCHONDRIAL"/>
    <property type="match status" value="1"/>
</dbReference>
<evidence type="ECO:0000256" key="1">
    <source>
        <dbReference type="SAM" id="MobiDB-lite"/>
    </source>
</evidence>
<feature type="region of interest" description="Disordered" evidence="1">
    <location>
        <begin position="138"/>
        <end position="165"/>
    </location>
</feature>